<gene>
    <name evidence="2" type="ORF">Clacol_005653</name>
</gene>
<keyword evidence="3" id="KW-1185">Reference proteome</keyword>
<evidence type="ECO:0000313" key="3">
    <source>
        <dbReference type="Proteomes" id="UP001050691"/>
    </source>
</evidence>
<proteinExistence type="predicted"/>
<name>A0AAV5AEU6_9AGAM</name>
<organism evidence="2 3">
    <name type="scientific">Clathrus columnatus</name>
    <dbReference type="NCBI Taxonomy" id="1419009"/>
    <lineage>
        <taxon>Eukaryota</taxon>
        <taxon>Fungi</taxon>
        <taxon>Dikarya</taxon>
        <taxon>Basidiomycota</taxon>
        <taxon>Agaricomycotina</taxon>
        <taxon>Agaricomycetes</taxon>
        <taxon>Phallomycetidae</taxon>
        <taxon>Phallales</taxon>
        <taxon>Clathraceae</taxon>
        <taxon>Clathrus</taxon>
    </lineage>
</organism>
<dbReference type="PANTHER" id="PTHR28037:SF1">
    <property type="entry name" value="ALCOHOL O-ACETYLTRANSFERASE 1-RELATED"/>
    <property type="match status" value="1"/>
</dbReference>
<keyword evidence="1" id="KW-1133">Transmembrane helix</keyword>
<reference evidence="2" key="1">
    <citation type="submission" date="2021-10" db="EMBL/GenBank/DDBJ databases">
        <title>De novo Genome Assembly of Clathrus columnatus (Basidiomycota, Fungi) Using Illumina and Nanopore Sequence Data.</title>
        <authorList>
            <person name="Ogiso-Tanaka E."/>
            <person name="Itagaki H."/>
            <person name="Hosoya T."/>
            <person name="Hosaka K."/>
        </authorList>
    </citation>
    <scope>NUCLEOTIDE SEQUENCE</scope>
    <source>
        <strain evidence="2">MO-923</strain>
    </source>
</reference>
<dbReference type="Gene3D" id="3.30.559.10">
    <property type="entry name" value="Chloramphenicol acetyltransferase-like domain"/>
    <property type="match status" value="1"/>
</dbReference>
<evidence type="ECO:0000256" key="1">
    <source>
        <dbReference type="SAM" id="Phobius"/>
    </source>
</evidence>
<dbReference type="InterPro" id="IPR023213">
    <property type="entry name" value="CAT-like_dom_sf"/>
</dbReference>
<keyword evidence="1" id="KW-0472">Membrane</keyword>
<evidence type="ECO:0000313" key="2">
    <source>
        <dbReference type="EMBL" id="GJJ11420.1"/>
    </source>
</evidence>
<dbReference type="PANTHER" id="PTHR28037">
    <property type="entry name" value="ALCOHOL O-ACETYLTRANSFERASE 1-RELATED"/>
    <property type="match status" value="1"/>
</dbReference>
<dbReference type="AlphaFoldDB" id="A0AAV5AEU6"/>
<sequence length="780" mass="86804">MPTWTRIQGQGTQFTRPLGVNECAFYWDTIYGGIADTASQFTVESCQATASELFSPENVSGAWLLLKKLHPLLGASMHERDDGSWADFIVDEKRLHTLAKDELVFTNVRSEEEACNLVGQSMNGKPLLSNQLLSQLWIVFQTENSPAGKATHHVVIHMRHSIMDGVAVYSMFKLFFDILARRSVPARYLPSLPLEEYLNRHPAVDDLNPSKKLSKASQRWRQAIATVMYNRRMLRMRGGYTLPQKNFEHTPSNPLKSKTFRCQLSKEQTRKILMVCRQKGITLGNAFPVLLQLAHAKLTHRLYAERLLTQSEWENKMVEPTYFGGPFNLRPYLNPEWFQNGGSARCCIAVSLYFTTLPRMPISRLENGEVHGNPSFCSLLSKQQRQSKQYFKHPLLVEFTQLLAHRVLQRSKILADRWRALLQSGRNQLIDMYKPDLILANGCSTVGDLHALIPASYPLDGDKDDRISNIYIKSVRPYLRCRPGELYLTSIGFNEQLTFILFVDLGQYDEHIVQEFFGYLVEGALWYLGDNPDRRMAQALRGVRYNGTVADIFDVTCSADDVLDTLSKARKAAVSTAAAEVLVRRTVGNIAPAGSQASIDEGIGQIDIMQLSNPKTNVTTVNPSFSNGASSSDLTSYVADASSNPRGIHSAVRTNSFGGGPISSTCTPNTISKSRVVSMFALVQTIEDGTVSSSLSSDSSDSNTLKQLLNFSHIITGIVIIAAILGLLGLAIGVYSCTRGGAAFQGRIVPSAYQPVQLSAPKVYNNPYEPYRDDAVRYDP</sequence>
<feature type="transmembrane region" description="Helical" evidence="1">
    <location>
        <begin position="714"/>
        <end position="737"/>
    </location>
</feature>
<keyword evidence="1" id="KW-0812">Transmembrane</keyword>
<protein>
    <recommendedName>
        <fullName evidence="4">Condensation domain-containing protein</fullName>
    </recommendedName>
</protein>
<dbReference type="InterPro" id="IPR052058">
    <property type="entry name" value="Alcohol_O-acetyltransferase"/>
</dbReference>
<comment type="caution">
    <text evidence="2">The sequence shown here is derived from an EMBL/GenBank/DDBJ whole genome shotgun (WGS) entry which is preliminary data.</text>
</comment>
<accession>A0AAV5AEU6</accession>
<evidence type="ECO:0008006" key="4">
    <source>
        <dbReference type="Google" id="ProtNLM"/>
    </source>
</evidence>
<dbReference type="Proteomes" id="UP001050691">
    <property type="component" value="Unassembled WGS sequence"/>
</dbReference>
<dbReference type="EMBL" id="BPWL01000006">
    <property type="protein sequence ID" value="GJJ11420.1"/>
    <property type="molecule type" value="Genomic_DNA"/>
</dbReference>